<feature type="domain" description="Multidrug resistance protein MdtA-like barrel-sandwich hybrid" evidence="2">
    <location>
        <begin position="95"/>
        <end position="216"/>
    </location>
</feature>
<dbReference type="GO" id="GO:1990281">
    <property type="term" value="C:efflux pump complex"/>
    <property type="evidence" value="ECO:0007669"/>
    <property type="project" value="TreeGrafter"/>
</dbReference>
<dbReference type="AlphaFoldDB" id="A0A431VM26"/>
<keyword evidence="6" id="KW-1185">Reference proteome</keyword>
<dbReference type="Gene3D" id="2.40.30.170">
    <property type="match status" value="1"/>
</dbReference>
<feature type="domain" description="CusB-like beta-barrel" evidence="3">
    <location>
        <begin position="228"/>
        <end position="300"/>
    </location>
</feature>
<evidence type="ECO:0000259" key="4">
    <source>
        <dbReference type="Pfam" id="PF25989"/>
    </source>
</evidence>
<dbReference type="OrthoDB" id="9806939at2"/>
<dbReference type="EMBL" id="RXMA01000004">
    <property type="protein sequence ID" value="RTR22503.1"/>
    <property type="molecule type" value="Genomic_DNA"/>
</dbReference>
<comment type="similarity">
    <text evidence="1">Belongs to the membrane fusion protein (MFP) (TC 8.A.1) family.</text>
</comment>
<comment type="caution">
    <text evidence="5">The sequence shown here is derived from an EMBL/GenBank/DDBJ whole genome shotgun (WGS) entry which is preliminary data.</text>
</comment>
<proteinExistence type="inferred from homology"/>
<dbReference type="InterPro" id="IPR058625">
    <property type="entry name" value="MdtA-like_BSH"/>
</dbReference>
<dbReference type="SUPFAM" id="SSF111369">
    <property type="entry name" value="HlyD-like secretion proteins"/>
    <property type="match status" value="1"/>
</dbReference>
<dbReference type="Pfam" id="PF25989">
    <property type="entry name" value="YknX_C"/>
    <property type="match status" value="1"/>
</dbReference>
<evidence type="ECO:0000259" key="3">
    <source>
        <dbReference type="Pfam" id="PF25954"/>
    </source>
</evidence>
<dbReference type="Gene3D" id="2.40.50.100">
    <property type="match status" value="1"/>
</dbReference>
<feature type="domain" description="YknX-like C-terminal permuted SH3-like" evidence="4">
    <location>
        <begin position="309"/>
        <end position="375"/>
    </location>
</feature>
<accession>A0A431VM26</accession>
<dbReference type="InterPro" id="IPR058792">
    <property type="entry name" value="Beta-barrel_RND_2"/>
</dbReference>
<evidence type="ECO:0000313" key="6">
    <source>
        <dbReference type="Proteomes" id="UP000277007"/>
    </source>
</evidence>
<dbReference type="InterPro" id="IPR058637">
    <property type="entry name" value="YknX-like_C"/>
</dbReference>
<dbReference type="Gene3D" id="2.40.420.20">
    <property type="match status" value="1"/>
</dbReference>
<reference evidence="5 6" key="1">
    <citation type="submission" date="2018-12" db="EMBL/GenBank/DDBJ databases">
        <authorList>
            <person name="Yang Y."/>
        </authorList>
    </citation>
    <scope>NUCLEOTIDE SEQUENCE [LARGE SCALE GENOMIC DNA]</scope>
    <source>
        <strain evidence="5 6">L-25-5w-1</strain>
    </source>
</reference>
<organism evidence="5 6">
    <name type="scientific">Azospirillum griseum</name>
    <dbReference type="NCBI Taxonomy" id="2496639"/>
    <lineage>
        <taxon>Bacteria</taxon>
        <taxon>Pseudomonadati</taxon>
        <taxon>Pseudomonadota</taxon>
        <taxon>Alphaproteobacteria</taxon>
        <taxon>Rhodospirillales</taxon>
        <taxon>Azospirillaceae</taxon>
        <taxon>Azospirillum</taxon>
    </lineage>
</organism>
<dbReference type="Pfam" id="PF25917">
    <property type="entry name" value="BSH_RND"/>
    <property type="match status" value="1"/>
</dbReference>
<sequence>MRHSLRILALLVLAALGGGAYWHFVKQGGTVPELVALLKSHGVPIPGEIGAAKPAAPAGPPPGGAPPMPVEATPVRIGAVARSVTAVGSLLSNESVVVRPEIAGRVAEITFQEGQRVTKGAILVRLDDSIARATLAQAQASIAFSRAELSRADQLVRQNTGPIRTREQAAAKLLADEAAVQLAKAQLDKLVLTAPFDGVLGLRKVSIGDFVQSGKDIVNLEAIDTLKLDFRVPEMFLPTVKIGQTVKVSVDAFAGRSFDGEVYAIDPLVDVNGRAVVIRARIANPDGALRPGLFARVALTLTVVPDAVLIPEQAIVAFGKEQFVFKVVDGKATQTKVTLGERRNAEVEIAQGLKAGDVVVTAGQLKIRDGAPVAVVNAKPSGS</sequence>
<dbReference type="Proteomes" id="UP000277007">
    <property type="component" value="Unassembled WGS sequence"/>
</dbReference>
<dbReference type="RefSeq" id="WP_126613344.1">
    <property type="nucleotide sequence ID" value="NZ_JBHUCY010000053.1"/>
</dbReference>
<protein>
    <submittedName>
        <fullName evidence="5">Efflux RND transporter periplasmic adaptor subunit</fullName>
    </submittedName>
</protein>
<gene>
    <name evidence="5" type="ORF">EJ903_06690</name>
</gene>
<dbReference type="PANTHER" id="PTHR30469:SF11">
    <property type="entry name" value="BLL4320 PROTEIN"/>
    <property type="match status" value="1"/>
</dbReference>
<evidence type="ECO:0000259" key="2">
    <source>
        <dbReference type="Pfam" id="PF25917"/>
    </source>
</evidence>
<dbReference type="Gene3D" id="1.10.287.470">
    <property type="entry name" value="Helix hairpin bin"/>
    <property type="match status" value="1"/>
</dbReference>
<dbReference type="GO" id="GO:0015562">
    <property type="term" value="F:efflux transmembrane transporter activity"/>
    <property type="evidence" value="ECO:0007669"/>
    <property type="project" value="TreeGrafter"/>
</dbReference>
<dbReference type="FunFam" id="2.40.30.170:FF:000010">
    <property type="entry name" value="Efflux RND transporter periplasmic adaptor subunit"/>
    <property type="match status" value="1"/>
</dbReference>
<dbReference type="InterPro" id="IPR006143">
    <property type="entry name" value="RND_pump_MFP"/>
</dbReference>
<dbReference type="PANTHER" id="PTHR30469">
    <property type="entry name" value="MULTIDRUG RESISTANCE PROTEIN MDTA"/>
    <property type="match status" value="1"/>
</dbReference>
<dbReference type="Pfam" id="PF25954">
    <property type="entry name" value="Beta-barrel_RND_2"/>
    <property type="match status" value="1"/>
</dbReference>
<dbReference type="NCBIfam" id="TIGR01730">
    <property type="entry name" value="RND_mfp"/>
    <property type="match status" value="1"/>
</dbReference>
<name>A0A431VM26_9PROT</name>
<evidence type="ECO:0000313" key="5">
    <source>
        <dbReference type="EMBL" id="RTR22503.1"/>
    </source>
</evidence>
<evidence type="ECO:0000256" key="1">
    <source>
        <dbReference type="ARBA" id="ARBA00009477"/>
    </source>
</evidence>